<dbReference type="EMBL" id="QUMS01000003">
    <property type="protein sequence ID" value="REG07255.1"/>
    <property type="molecule type" value="Genomic_DNA"/>
</dbReference>
<dbReference type="Pfam" id="PF00005">
    <property type="entry name" value="ABC_tran"/>
    <property type="match status" value="2"/>
</dbReference>
<dbReference type="CDD" id="cd03216">
    <property type="entry name" value="ABC_Carb_Monos_I"/>
    <property type="match status" value="1"/>
</dbReference>
<dbReference type="GO" id="GO:0005886">
    <property type="term" value="C:plasma membrane"/>
    <property type="evidence" value="ECO:0007669"/>
    <property type="project" value="UniProtKB-SubCell"/>
</dbReference>
<organism evidence="10 11">
    <name type="scientific">Pelolinea submarina</name>
    <dbReference type="NCBI Taxonomy" id="913107"/>
    <lineage>
        <taxon>Bacteria</taxon>
        <taxon>Bacillati</taxon>
        <taxon>Chloroflexota</taxon>
        <taxon>Anaerolineae</taxon>
        <taxon>Anaerolineales</taxon>
        <taxon>Anaerolineaceae</taxon>
        <taxon>Pelolinea</taxon>
    </lineage>
</organism>
<dbReference type="InterPro" id="IPR017871">
    <property type="entry name" value="ABC_transporter-like_CS"/>
</dbReference>
<evidence type="ECO:0000256" key="4">
    <source>
        <dbReference type="ARBA" id="ARBA00022737"/>
    </source>
</evidence>
<proteinExistence type="predicted"/>
<dbReference type="FunFam" id="3.40.50.300:FF:000127">
    <property type="entry name" value="Ribose import ATP-binding protein RbsA"/>
    <property type="match status" value="1"/>
</dbReference>
<dbReference type="AlphaFoldDB" id="A0A347ZW77"/>
<comment type="caution">
    <text evidence="10">The sequence shown here is derived from an EMBL/GenBank/DDBJ whole genome shotgun (WGS) entry which is preliminary data.</text>
</comment>
<feature type="domain" description="ABC transporter" evidence="9">
    <location>
        <begin position="246"/>
        <end position="499"/>
    </location>
</feature>
<keyword evidence="2" id="KW-0813">Transport</keyword>
<evidence type="ECO:0000256" key="1">
    <source>
        <dbReference type="ARBA" id="ARBA00004202"/>
    </source>
</evidence>
<dbReference type="PANTHER" id="PTHR43790:SF9">
    <property type="entry name" value="GALACTOFURANOSE TRANSPORTER ATP-BINDING PROTEIN YTFR"/>
    <property type="match status" value="1"/>
</dbReference>
<dbReference type="RefSeq" id="WP_116225725.1">
    <property type="nucleotide sequence ID" value="NZ_AP018437.1"/>
</dbReference>
<evidence type="ECO:0000256" key="6">
    <source>
        <dbReference type="ARBA" id="ARBA00022840"/>
    </source>
</evidence>
<feature type="domain" description="ABC transporter" evidence="9">
    <location>
        <begin position="9"/>
        <end position="245"/>
    </location>
</feature>
<dbReference type="PROSITE" id="PS00211">
    <property type="entry name" value="ABC_TRANSPORTER_1"/>
    <property type="match status" value="1"/>
</dbReference>
<dbReference type="Proteomes" id="UP000256388">
    <property type="component" value="Unassembled WGS sequence"/>
</dbReference>
<dbReference type="InterPro" id="IPR003593">
    <property type="entry name" value="AAA+_ATPase"/>
</dbReference>
<dbReference type="GO" id="GO:0005524">
    <property type="term" value="F:ATP binding"/>
    <property type="evidence" value="ECO:0007669"/>
    <property type="project" value="UniProtKB-KW"/>
</dbReference>
<dbReference type="PANTHER" id="PTHR43790">
    <property type="entry name" value="CARBOHYDRATE TRANSPORT ATP-BINDING PROTEIN MG119-RELATED"/>
    <property type="match status" value="1"/>
</dbReference>
<keyword evidence="11" id="KW-1185">Reference proteome</keyword>
<evidence type="ECO:0000256" key="3">
    <source>
        <dbReference type="ARBA" id="ARBA00022475"/>
    </source>
</evidence>
<dbReference type="SMART" id="SM00382">
    <property type="entry name" value="AAA"/>
    <property type="match status" value="2"/>
</dbReference>
<name>A0A347ZW77_9CHLR</name>
<keyword evidence="6 10" id="KW-0067">ATP-binding</keyword>
<evidence type="ECO:0000256" key="2">
    <source>
        <dbReference type="ARBA" id="ARBA00022448"/>
    </source>
</evidence>
<evidence type="ECO:0000313" key="10">
    <source>
        <dbReference type="EMBL" id="REG07255.1"/>
    </source>
</evidence>
<reference evidence="10 11" key="1">
    <citation type="submission" date="2018-08" db="EMBL/GenBank/DDBJ databases">
        <title>Genomic Encyclopedia of Type Strains, Phase IV (KMG-IV): sequencing the most valuable type-strain genomes for metagenomic binning, comparative biology and taxonomic classification.</title>
        <authorList>
            <person name="Goeker M."/>
        </authorList>
    </citation>
    <scope>NUCLEOTIDE SEQUENCE [LARGE SCALE GENOMIC DNA]</scope>
    <source>
        <strain evidence="10 11">DSM 23923</strain>
    </source>
</reference>
<keyword evidence="8" id="KW-0472">Membrane</keyword>
<dbReference type="InterPro" id="IPR050107">
    <property type="entry name" value="ABC_carbohydrate_import_ATPase"/>
</dbReference>
<gene>
    <name evidence="10" type="ORF">DFR64_2460</name>
</gene>
<evidence type="ECO:0000256" key="7">
    <source>
        <dbReference type="ARBA" id="ARBA00022967"/>
    </source>
</evidence>
<sequence length="500" mass="55404">MENNGKPILQMENINKYFPGVHALRGVSFTVLPGEVHALVGENGAGKSTLIKILAGIHHPDSGQIIWNDQPVSFQTPFEAWNSGIATIHQELMVVPQLSVAENIFLGRLPRTSANLIDHKEMYRKAQDILDHLDINLDAHELVGNLPIAMQQMVEIAKALSFDTQLIVMDEPTSALSQHEIDILFDRIKRIREQGKSVIFITHKLDEVFYLADRVTVLRDGSSVGTQDIHELTKDKLVRMMVDRDIRVGTLHAQRKPGKKILEVQNITIDGLFYDISFDLHEGEILGLAGLVGSGRSDVVSALFGIRKIEEGQILVNGKRARFHGPQDAIAAHIGFVPENRKEEGLLMRMSVLENLVMPSTPATSRKGLLNSAVESRIADEFIEKLSIQTPSKWQFIGNLSGGNQQKVILARWLNISPKILIIDEPTRGIDVGARSEIHKLLRSYAEDGVGIIMISSEMEEVLSISDRIVVLRDGRVAASLNSDQATQETIVSYALGVTK</sequence>
<dbReference type="InterPro" id="IPR027417">
    <property type="entry name" value="P-loop_NTPase"/>
</dbReference>
<dbReference type="SUPFAM" id="SSF52540">
    <property type="entry name" value="P-loop containing nucleoside triphosphate hydrolases"/>
    <property type="match status" value="2"/>
</dbReference>
<dbReference type="InterPro" id="IPR003439">
    <property type="entry name" value="ABC_transporter-like_ATP-bd"/>
</dbReference>
<keyword evidence="4" id="KW-0677">Repeat</keyword>
<comment type="subcellular location">
    <subcellularLocation>
        <location evidence="1">Cell membrane</location>
        <topology evidence="1">Peripheral membrane protein</topology>
    </subcellularLocation>
</comment>
<evidence type="ECO:0000313" key="11">
    <source>
        <dbReference type="Proteomes" id="UP000256388"/>
    </source>
</evidence>
<keyword evidence="5" id="KW-0547">Nucleotide-binding</keyword>
<dbReference type="CDD" id="cd03215">
    <property type="entry name" value="ABC_Carb_Monos_II"/>
    <property type="match status" value="1"/>
</dbReference>
<evidence type="ECO:0000256" key="5">
    <source>
        <dbReference type="ARBA" id="ARBA00022741"/>
    </source>
</evidence>
<keyword evidence="7" id="KW-1278">Translocase</keyword>
<dbReference type="GO" id="GO:0016887">
    <property type="term" value="F:ATP hydrolysis activity"/>
    <property type="evidence" value="ECO:0007669"/>
    <property type="project" value="InterPro"/>
</dbReference>
<accession>A0A347ZW77</accession>
<dbReference type="OrthoDB" id="9771863at2"/>
<evidence type="ECO:0000256" key="8">
    <source>
        <dbReference type="ARBA" id="ARBA00023136"/>
    </source>
</evidence>
<keyword evidence="3" id="KW-1003">Cell membrane</keyword>
<evidence type="ECO:0000259" key="9">
    <source>
        <dbReference type="PROSITE" id="PS50893"/>
    </source>
</evidence>
<dbReference type="Gene3D" id="3.40.50.300">
    <property type="entry name" value="P-loop containing nucleotide triphosphate hydrolases"/>
    <property type="match status" value="2"/>
</dbReference>
<dbReference type="PROSITE" id="PS50893">
    <property type="entry name" value="ABC_TRANSPORTER_2"/>
    <property type="match status" value="2"/>
</dbReference>
<protein>
    <submittedName>
        <fullName evidence="10">Monosaccharide ABC transporter ATP-binding protein (CUT2 family)</fullName>
    </submittedName>
</protein>